<feature type="domain" description="Glycosyltransferase subfamily 4-like N-terminal" evidence="1">
    <location>
        <begin position="132"/>
        <end position="259"/>
    </location>
</feature>
<keyword evidence="3" id="KW-1185">Reference proteome</keyword>
<sequence>MRLLLIAYDFPPVPSPQSLRWAYLARELALAGHEVHVLAPDIDGYGGGGLPVLPDTLMIHRVWPGPLTGYLTLRHRKRRSAMRTVDAGADVASMPSAVTVQLNWKGKLRRRIEDGLSARLGHGLNWKGHAMEAIKRVMSLPLFPDSRAEWQPWAKRRLRELLDQYQPDVVISSHEPAMTIELGALARKNGYPWVADLGDPVLAPYTPRRWRKRALATERMLCARADLVTVTSDHAREVLRNRHKIGEERCAILTQGFDHREVVARDTSVSFDDGKLELLYTGSFYSFRRIGALLEAVLAVSSVRLSVATIIAPPELIAAARRHPDRIRLLGFIPHSQAVALQRRCDVLVNLANENPVQVPGKFFEYLGSGTPILHIGGAENDFAARLLRHSGGGWCEPDDPALLQSRLASLAEGKARDGKVPSVAGTDFDVMQYSWKNLSQRLVELISSRMPATAEVAANPLTNDARTI</sequence>
<dbReference type="GO" id="GO:0016758">
    <property type="term" value="F:hexosyltransferase activity"/>
    <property type="evidence" value="ECO:0007669"/>
    <property type="project" value="TreeGrafter"/>
</dbReference>
<dbReference type="InterPro" id="IPR028098">
    <property type="entry name" value="Glyco_trans_4-like_N"/>
</dbReference>
<dbReference type="InterPro" id="IPR050194">
    <property type="entry name" value="Glycosyltransferase_grp1"/>
</dbReference>
<dbReference type="PANTHER" id="PTHR45947:SF3">
    <property type="entry name" value="SULFOQUINOVOSYL TRANSFERASE SQD2"/>
    <property type="match status" value="1"/>
</dbReference>
<dbReference type="Pfam" id="PF13439">
    <property type="entry name" value="Glyco_transf_4"/>
    <property type="match status" value="1"/>
</dbReference>
<organism evidence="2 3">
    <name type="scientific">Agrilutibacter terrestris</name>
    <dbReference type="NCBI Taxonomy" id="2865112"/>
    <lineage>
        <taxon>Bacteria</taxon>
        <taxon>Pseudomonadati</taxon>
        <taxon>Pseudomonadota</taxon>
        <taxon>Gammaproteobacteria</taxon>
        <taxon>Lysobacterales</taxon>
        <taxon>Lysobacteraceae</taxon>
        <taxon>Agrilutibacter</taxon>
    </lineage>
</organism>
<dbReference type="SUPFAM" id="SSF53756">
    <property type="entry name" value="UDP-Glycosyltransferase/glycogen phosphorylase"/>
    <property type="match status" value="1"/>
</dbReference>
<dbReference type="AlphaFoldDB" id="A0A7H0FZG8"/>
<evidence type="ECO:0000259" key="1">
    <source>
        <dbReference type="Pfam" id="PF13439"/>
    </source>
</evidence>
<keyword evidence="2" id="KW-0808">Transferase</keyword>
<dbReference type="Proteomes" id="UP000516018">
    <property type="component" value="Chromosome"/>
</dbReference>
<dbReference type="PANTHER" id="PTHR45947">
    <property type="entry name" value="SULFOQUINOVOSYL TRANSFERASE SQD2"/>
    <property type="match status" value="1"/>
</dbReference>
<dbReference type="KEGG" id="lsx:H8B22_04205"/>
<gene>
    <name evidence="2" type="ORF">H8B22_04205</name>
</gene>
<dbReference type="EMBL" id="CP060820">
    <property type="protein sequence ID" value="QNP41434.1"/>
    <property type="molecule type" value="Genomic_DNA"/>
</dbReference>
<accession>A0A7H0FZG8</accession>
<name>A0A7H0FZG8_9GAMM</name>
<evidence type="ECO:0000313" key="2">
    <source>
        <dbReference type="EMBL" id="QNP41434.1"/>
    </source>
</evidence>
<dbReference type="Gene3D" id="3.40.50.2000">
    <property type="entry name" value="Glycogen Phosphorylase B"/>
    <property type="match status" value="3"/>
</dbReference>
<reference evidence="2 3" key="1">
    <citation type="submission" date="2020-08" db="EMBL/GenBank/DDBJ databases">
        <title>Lysobacter sp. II4 sp. nov., isolated from soil.</title>
        <authorList>
            <person name="Woo C.Y."/>
            <person name="Kim J."/>
        </authorList>
    </citation>
    <scope>NUCLEOTIDE SEQUENCE [LARGE SCALE GENOMIC DNA]</scope>
    <source>
        <strain evidence="2 3">II4</strain>
    </source>
</reference>
<proteinExistence type="predicted"/>
<evidence type="ECO:0000313" key="3">
    <source>
        <dbReference type="Proteomes" id="UP000516018"/>
    </source>
</evidence>
<protein>
    <submittedName>
        <fullName evidence="2">Glycosyltransferase</fullName>
    </submittedName>
</protein>